<keyword evidence="3" id="KW-1185">Reference proteome</keyword>
<evidence type="ECO:0000313" key="2">
    <source>
        <dbReference type="EMBL" id="MCZ0726269.1"/>
    </source>
</evidence>
<dbReference type="RefSeq" id="WP_268752599.1">
    <property type="nucleotide sequence ID" value="NZ_JAPRFQ010000003.1"/>
</dbReference>
<evidence type="ECO:0000313" key="3">
    <source>
        <dbReference type="Proteomes" id="UP001146670"/>
    </source>
</evidence>
<dbReference type="SUPFAM" id="SSF48150">
    <property type="entry name" value="DNA-glycosylase"/>
    <property type="match status" value="1"/>
</dbReference>
<dbReference type="GO" id="GO:0008725">
    <property type="term" value="F:DNA-3-methyladenine glycosylase activity"/>
    <property type="evidence" value="ECO:0007669"/>
    <property type="project" value="InterPro"/>
</dbReference>
<gene>
    <name evidence="2" type="ORF">OW157_06840</name>
</gene>
<dbReference type="InterPro" id="IPR011257">
    <property type="entry name" value="DNA_glycosylase"/>
</dbReference>
<comment type="caution">
    <text evidence="2">The sequence shown here is derived from an EMBL/GenBank/DDBJ whole genome shotgun (WGS) entry which is preliminary data.</text>
</comment>
<keyword evidence="1" id="KW-0479">Metal-binding</keyword>
<dbReference type="PANTHER" id="PTHR30037:SF4">
    <property type="entry name" value="DNA-3-METHYLADENINE GLYCOSYLASE I"/>
    <property type="match status" value="1"/>
</dbReference>
<evidence type="ECO:0000256" key="1">
    <source>
        <dbReference type="PIRSR" id="PIRSR605019-1"/>
    </source>
</evidence>
<dbReference type="InterPro" id="IPR052891">
    <property type="entry name" value="DNA-3mA_glycosylase"/>
</dbReference>
<feature type="binding site" evidence="1">
    <location>
        <position position="20"/>
    </location>
    <ligand>
        <name>Zn(2+)</name>
        <dbReference type="ChEBI" id="CHEBI:29105"/>
    </ligand>
</feature>
<reference evidence="2" key="1">
    <citation type="submission" date="2022-12" db="EMBL/GenBank/DDBJ databases">
        <title>Description and comparative metabolic analysis of Aerococcus sp. nov., isolated from the feces of a pig.</title>
        <authorList>
            <person name="Chang Y.-H."/>
        </authorList>
    </citation>
    <scope>NUCLEOTIDE SEQUENCE</scope>
    <source>
        <strain evidence="2">YH-aer222</strain>
    </source>
</reference>
<dbReference type="EMBL" id="JAPRFR010000003">
    <property type="protein sequence ID" value="MCZ0726269.1"/>
    <property type="molecule type" value="Genomic_DNA"/>
</dbReference>
<dbReference type="Pfam" id="PF03352">
    <property type="entry name" value="Adenine_glyco"/>
    <property type="match status" value="1"/>
</dbReference>
<dbReference type="Proteomes" id="UP001146670">
    <property type="component" value="Unassembled WGS sequence"/>
</dbReference>
<protein>
    <submittedName>
        <fullName evidence="2">DNA-3-methyladenine glycosylase I</fullName>
    </submittedName>
</protein>
<dbReference type="AlphaFoldDB" id="A0A9X3JH65"/>
<proteinExistence type="predicted"/>
<organism evidence="2 3">
    <name type="scientific">Aerococcus kribbianus</name>
    <dbReference type="NCBI Taxonomy" id="2999064"/>
    <lineage>
        <taxon>Bacteria</taxon>
        <taxon>Bacillati</taxon>
        <taxon>Bacillota</taxon>
        <taxon>Bacilli</taxon>
        <taxon>Lactobacillales</taxon>
        <taxon>Aerococcaceae</taxon>
        <taxon>Aerococcus</taxon>
    </lineage>
</organism>
<dbReference type="PANTHER" id="PTHR30037">
    <property type="entry name" value="DNA-3-METHYLADENINE GLYCOSYLASE 1"/>
    <property type="match status" value="1"/>
</dbReference>
<feature type="binding site" evidence="1">
    <location>
        <position position="166"/>
    </location>
    <ligand>
        <name>Zn(2+)</name>
        <dbReference type="ChEBI" id="CHEBI:29105"/>
    </ligand>
</feature>
<keyword evidence="1" id="KW-0862">Zinc</keyword>
<feature type="binding site" evidence="1">
    <location>
        <position position="170"/>
    </location>
    <ligand>
        <name>Zn(2+)</name>
        <dbReference type="ChEBI" id="CHEBI:29105"/>
    </ligand>
</feature>
<sequence>MSIKRCHWAQEANQAMQDYHDYEWGQASYDSQIIFEYLCLEIMQAGLSWQTIINKRQNFQTAFDYFDYNKIAHYSQTDYERLIQDAGIVRNKRKIKAIINNASCALAIEAKQHFSDYIWQVGQSFPDDEAKNTQAMVKRLKDAGFQFVGPNIIESFLEAIGIYDHHEPQCDWYKSKRT</sequence>
<dbReference type="GO" id="GO:0006284">
    <property type="term" value="P:base-excision repair"/>
    <property type="evidence" value="ECO:0007669"/>
    <property type="project" value="InterPro"/>
</dbReference>
<feature type="binding site" evidence="1">
    <location>
        <position position="6"/>
    </location>
    <ligand>
        <name>Zn(2+)</name>
        <dbReference type="ChEBI" id="CHEBI:29105"/>
    </ligand>
</feature>
<dbReference type="InterPro" id="IPR005019">
    <property type="entry name" value="Adenine_glyco"/>
</dbReference>
<name>A0A9X3JH65_9LACT</name>
<accession>A0A9X3JH65</accession>
<dbReference type="Gene3D" id="1.10.340.30">
    <property type="entry name" value="Hypothetical protein, domain 2"/>
    <property type="match status" value="1"/>
</dbReference>
<dbReference type="GO" id="GO:0046872">
    <property type="term" value="F:metal ion binding"/>
    <property type="evidence" value="ECO:0007669"/>
    <property type="project" value="UniProtKB-KW"/>
</dbReference>